<dbReference type="InterPro" id="IPR013216">
    <property type="entry name" value="Methyltransf_11"/>
</dbReference>
<comment type="subcellular location">
    <subcellularLocation>
        <location evidence="2">Cytoplasm</location>
    </subcellularLocation>
    <subcellularLocation>
        <location evidence="1">Nucleus</location>
    </subcellularLocation>
</comment>
<evidence type="ECO:0000256" key="4">
    <source>
        <dbReference type="ARBA" id="ARBA00022490"/>
    </source>
</evidence>
<evidence type="ECO:0000256" key="3">
    <source>
        <dbReference type="ARBA" id="ARBA00005547"/>
    </source>
</evidence>
<sequence>MSRPEHIAPPELFYGEDEAKKYTRNTRIAAIQAEMTLRAVELLSLPEDQPHFLLDIGCGSGLSGEILDEEGHAWVGLDIAPSMLDIAVEKDVEGDLFLQDIGQGMAFRPGAFDGAISISVLQWLCNADKTENRPQYRLQRFFSTLFMALQRGARAVFQFYPENDAQVELIMGIAMKCGFTGGLVVDYPNSKKARKFYLCLFAGQAAGGARHELPRGLDGEENAAGVAYTQTRIQNAKRVKKSRKPAKNTVEWILHKKELARKRGKEDVPLDSRYTGRKRKPRF</sequence>
<evidence type="ECO:0000256" key="9">
    <source>
        <dbReference type="SAM" id="MobiDB-lite"/>
    </source>
</evidence>
<evidence type="ECO:0000313" key="12">
    <source>
        <dbReference type="EMBL" id="KAJ1735806.1"/>
    </source>
</evidence>
<name>A0A9W7YBW3_9FUNG</name>
<dbReference type="EC" id="2.1.1.309" evidence="12"/>
<dbReference type="AlphaFoldDB" id="A0A9W7YBW3"/>
<dbReference type="InterPro" id="IPR022238">
    <property type="entry name" value="Bud23_C"/>
</dbReference>
<keyword evidence="8" id="KW-0539">Nucleus</keyword>
<feature type="domain" description="18S rRNA (guanine(1575)-N(7))-methyltransferase Bud23 C-terminal" evidence="11">
    <location>
        <begin position="200"/>
        <end position="281"/>
    </location>
</feature>
<dbReference type="SUPFAM" id="SSF53335">
    <property type="entry name" value="S-adenosyl-L-methionine-dependent methyltransferases"/>
    <property type="match status" value="1"/>
</dbReference>
<dbReference type="PANTHER" id="PTHR12734">
    <property type="entry name" value="METHYLTRANSFERASE-RELATED"/>
    <property type="match status" value="1"/>
</dbReference>
<dbReference type="OrthoDB" id="2877at2759"/>
<feature type="region of interest" description="Disordered" evidence="9">
    <location>
        <begin position="262"/>
        <end position="283"/>
    </location>
</feature>
<keyword evidence="4" id="KW-0963">Cytoplasm</keyword>
<dbReference type="InterPro" id="IPR039769">
    <property type="entry name" value="Bud23-like"/>
</dbReference>
<dbReference type="PANTHER" id="PTHR12734:SF0">
    <property type="entry name" value="18S RRNA (GUANINE-N(7))-METHYLTRANSFERASE-RELATED"/>
    <property type="match status" value="1"/>
</dbReference>
<evidence type="ECO:0000256" key="8">
    <source>
        <dbReference type="ARBA" id="ARBA00023242"/>
    </source>
</evidence>
<evidence type="ECO:0000256" key="5">
    <source>
        <dbReference type="ARBA" id="ARBA00022603"/>
    </source>
</evidence>
<dbReference type="CDD" id="cd02440">
    <property type="entry name" value="AdoMet_MTases"/>
    <property type="match status" value="1"/>
</dbReference>
<gene>
    <name evidence="12" type="primary">BUD23</name>
    <name evidence="12" type="ORF">LPJ61_000355</name>
</gene>
<dbReference type="GO" id="GO:0070476">
    <property type="term" value="P:rRNA (guanine-N7)-methylation"/>
    <property type="evidence" value="ECO:0007669"/>
    <property type="project" value="InterPro"/>
</dbReference>
<feature type="domain" description="Methyltransferase type 11" evidence="10">
    <location>
        <begin position="54"/>
        <end position="127"/>
    </location>
</feature>
<evidence type="ECO:0000259" key="11">
    <source>
        <dbReference type="Pfam" id="PF12589"/>
    </source>
</evidence>
<keyword evidence="6 12" id="KW-0808">Transferase</keyword>
<keyword evidence="7" id="KW-0949">S-adenosyl-L-methionine</keyword>
<protein>
    <submittedName>
        <fullName evidence="12">18S rRNA (Guanine1575-N7)-methyltransferase</fullName>
        <ecNumber evidence="12">2.1.1.309</ecNumber>
    </submittedName>
</protein>
<keyword evidence="5 12" id="KW-0489">Methyltransferase</keyword>
<comment type="similarity">
    <text evidence="3">Belongs to the class I-like SAM-binding methyltransferase superfamily. BUD23/WBSCR22 family.</text>
</comment>
<dbReference type="Proteomes" id="UP001143981">
    <property type="component" value="Unassembled WGS sequence"/>
</dbReference>
<dbReference type="Pfam" id="PF08241">
    <property type="entry name" value="Methyltransf_11"/>
    <property type="match status" value="1"/>
</dbReference>
<dbReference type="Gene3D" id="3.40.50.150">
    <property type="entry name" value="Vaccinia Virus protein VP39"/>
    <property type="match status" value="1"/>
</dbReference>
<proteinExistence type="inferred from homology"/>
<evidence type="ECO:0000256" key="7">
    <source>
        <dbReference type="ARBA" id="ARBA00022691"/>
    </source>
</evidence>
<evidence type="ECO:0000256" key="1">
    <source>
        <dbReference type="ARBA" id="ARBA00004123"/>
    </source>
</evidence>
<organism evidence="12 13">
    <name type="scientific">Coemansia biformis</name>
    <dbReference type="NCBI Taxonomy" id="1286918"/>
    <lineage>
        <taxon>Eukaryota</taxon>
        <taxon>Fungi</taxon>
        <taxon>Fungi incertae sedis</taxon>
        <taxon>Zoopagomycota</taxon>
        <taxon>Kickxellomycotina</taxon>
        <taxon>Kickxellomycetes</taxon>
        <taxon>Kickxellales</taxon>
        <taxon>Kickxellaceae</taxon>
        <taxon>Coemansia</taxon>
    </lineage>
</organism>
<accession>A0A9W7YBW3</accession>
<dbReference type="EMBL" id="JANBOI010000011">
    <property type="protein sequence ID" value="KAJ1735806.1"/>
    <property type="molecule type" value="Genomic_DNA"/>
</dbReference>
<evidence type="ECO:0000256" key="2">
    <source>
        <dbReference type="ARBA" id="ARBA00004496"/>
    </source>
</evidence>
<dbReference type="GO" id="GO:0005730">
    <property type="term" value="C:nucleolus"/>
    <property type="evidence" value="ECO:0007669"/>
    <property type="project" value="UniProtKB-ARBA"/>
</dbReference>
<evidence type="ECO:0000259" key="10">
    <source>
        <dbReference type="Pfam" id="PF08241"/>
    </source>
</evidence>
<evidence type="ECO:0000256" key="6">
    <source>
        <dbReference type="ARBA" id="ARBA00022679"/>
    </source>
</evidence>
<dbReference type="Pfam" id="PF12589">
    <property type="entry name" value="WBS_methylT"/>
    <property type="match status" value="1"/>
</dbReference>
<keyword evidence="13" id="KW-1185">Reference proteome</keyword>
<comment type="caution">
    <text evidence="12">The sequence shown here is derived from an EMBL/GenBank/DDBJ whole genome shotgun (WGS) entry which is preliminary data.</text>
</comment>
<dbReference type="GO" id="GO:0016435">
    <property type="term" value="F:rRNA (guanine) methyltransferase activity"/>
    <property type="evidence" value="ECO:0007669"/>
    <property type="project" value="InterPro"/>
</dbReference>
<reference evidence="12" key="1">
    <citation type="submission" date="2022-07" db="EMBL/GenBank/DDBJ databases">
        <title>Phylogenomic reconstructions and comparative analyses of Kickxellomycotina fungi.</title>
        <authorList>
            <person name="Reynolds N.K."/>
            <person name="Stajich J.E."/>
            <person name="Barry K."/>
            <person name="Grigoriev I.V."/>
            <person name="Crous P."/>
            <person name="Smith M.E."/>
        </authorList>
    </citation>
    <scope>NUCLEOTIDE SEQUENCE</scope>
    <source>
        <strain evidence="12">BCRC 34381</strain>
    </source>
</reference>
<dbReference type="GO" id="GO:0005737">
    <property type="term" value="C:cytoplasm"/>
    <property type="evidence" value="ECO:0007669"/>
    <property type="project" value="UniProtKB-SubCell"/>
</dbReference>
<evidence type="ECO:0000313" key="13">
    <source>
        <dbReference type="Proteomes" id="UP001143981"/>
    </source>
</evidence>
<dbReference type="FunFam" id="3.40.50.150:FF:000017">
    <property type="entry name" value="probable 18S rRNA (Guanine-N(7))-methyltransferase"/>
    <property type="match status" value="1"/>
</dbReference>
<dbReference type="InterPro" id="IPR029063">
    <property type="entry name" value="SAM-dependent_MTases_sf"/>
</dbReference>